<evidence type="ECO:0000256" key="6">
    <source>
        <dbReference type="ARBA" id="ARBA00022777"/>
    </source>
</evidence>
<feature type="domain" description="Histidine kinase" evidence="10">
    <location>
        <begin position="286"/>
        <end position="493"/>
    </location>
</feature>
<dbReference type="Pfam" id="PF02518">
    <property type="entry name" value="HATPase_c"/>
    <property type="match status" value="1"/>
</dbReference>
<dbReference type="EC" id="2.7.13.3" evidence="2"/>
<sequence length="493" mass="55160">MLNTVKVPQQFEPLFEKAQEYVARFFSERKEDPTQGTIEIFGERYILVRAASLSFEFFETIVGLYQKEGKEEGCNIARQLLFDIAHAIGKQDARNFHKKMHLHDPMEKLSAGPVHFAHAGWAFVDIFPESSPSPDENYYLIYDHPYSFESEAWLAAGKKSEFPVCIMNAGYSSGWCEESFGLELIATEIMCKTKGDPACRFIMSPPAHMEGHIAAYMKKEPELAKQMTKYEVPGFFKRKEAEEQIRKMNEELEAKVTERTQQLVAAQEELLLRTEKLTLLGQVADTVGHELRNPLGVMNNAVYFLQTVLSDADDTTKEYLNIIKDEITDAERIVSDLLDAVRTKLPQPEAVEVAELMRQSLRKRNVPSTVTVKLDIPEDISPVRVDPLQMHQVLWNLITNGLEAMPDGGLLEISANEGASAQTVKVSVRDSGSGIAPEHQSKLFQPMFTTKARRVGLGLVVVKNLTEINGGSVEVESELGKGSVFTVTLPCGA</sequence>
<dbReference type="InterPro" id="IPR003594">
    <property type="entry name" value="HATPase_dom"/>
</dbReference>
<evidence type="ECO:0000256" key="8">
    <source>
        <dbReference type="ARBA" id="ARBA00023012"/>
    </source>
</evidence>
<dbReference type="SMART" id="SM00989">
    <property type="entry name" value="V4R"/>
    <property type="match status" value="1"/>
</dbReference>
<dbReference type="InterPro" id="IPR005467">
    <property type="entry name" value="His_kinase_dom"/>
</dbReference>
<evidence type="ECO:0000313" key="11">
    <source>
        <dbReference type="EMBL" id="KXW57440.1"/>
    </source>
</evidence>
<dbReference type="SUPFAM" id="SSF47384">
    <property type="entry name" value="Homodimeric domain of signal transducing histidine kinase"/>
    <property type="match status" value="1"/>
</dbReference>
<dbReference type="GO" id="GO:0005524">
    <property type="term" value="F:ATP binding"/>
    <property type="evidence" value="ECO:0007669"/>
    <property type="project" value="UniProtKB-KW"/>
</dbReference>
<dbReference type="InterPro" id="IPR004096">
    <property type="entry name" value="V4R"/>
</dbReference>
<comment type="caution">
    <text evidence="11">The sequence shown here is derived from an EMBL/GenBank/DDBJ whole genome shotgun (WGS) entry which is preliminary data.</text>
</comment>
<dbReference type="STRING" id="1789004.FEMY_20400"/>
<keyword evidence="7" id="KW-0067">ATP-binding</keyword>
<accession>A0A149VW46</accession>
<dbReference type="Pfam" id="PF00512">
    <property type="entry name" value="HisKA"/>
    <property type="match status" value="1"/>
</dbReference>
<dbReference type="Gene3D" id="1.10.287.130">
    <property type="match status" value="1"/>
</dbReference>
<dbReference type="InterPro" id="IPR003661">
    <property type="entry name" value="HisK_dim/P_dom"/>
</dbReference>
<keyword evidence="4 11" id="KW-0808">Transferase</keyword>
<organism evidence="11 12">
    <name type="scientific">Ferrovum myxofaciens</name>
    <dbReference type="NCBI Taxonomy" id="416213"/>
    <lineage>
        <taxon>Bacteria</taxon>
        <taxon>Pseudomonadati</taxon>
        <taxon>Pseudomonadota</taxon>
        <taxon>Betaproteobacteria</taxon>
        <taxon>Ferrovales</taxon>
        <taxon>Ferrovaceae</taxon>
        <taxon>Ferrovum</taxon>
    </lineage>
</organism>
<dbReference type="InterPro" id="IPR024096">
    <property type="entry name" value="NO_sig/Golgi_transp_ligand-bd"/>
</dbReference>
<keyword evidence="5" id="KW-0547">Nucleotide-binding</keyword>
<dbReference type="Gene3D" id="3.30.565.10">
    <property type="entry name" value="Histidine kinase-like ATPase, C-terminal domain"/>
    <property type="match status" value="1"/>
</dbReference>
<dbReference type="PANTHER" id="PTHR43065:SF10">
    <property type="entry name" value="PEROXIDE STRESS-ACTIVATED HISTIDINE KINASE MAK3"/>
    <property type="match status" value="1"/>
</dbReference>
<evidence type="ECO:0000256" key="3">
    <source>
        <dbReference type="ARBA" id="ARBA00022553"/>
    </source>
</evidence>
<proteinExistence type="predicted"/>
<reference evidence="11 12" key="1">
    <citation type="submission" date="2016-01" db="EMBL/GenBank/DDBJ databases">
        <title>Genome sequence of the acidophilic iron oxidising Ferrovum strain Z-31.</title>
        <authorList>
            <person name="Poehlein A."/>
            <person name="Ullrich S.R."/>
            <person name="Schloemann M."/>
            <person name="Muehling M."/>
            <person name="Daniel R."/>
        </authorList>
    </citation>
    <scope>NUCLEOTIDE SEQUENCE [LARGE SCALE GENOMIC DNA]</scope>
    <source>
        <strain evidence="11 12">Z-31</strain>
    </source>
</reference>
<dbReference type="InterPro" id="IPR036890">
    <property type="entry name" value="HATPase_C_sf"/>
</dbReference>
<keyword evidence="3" id="KW-0597">Phosphoprotein</keyword>
<evidence type="ECO:0000256" key="4">
    <source>
        <dbReference type="ARBA" id="ARBA00022679"/>
    </source>
</evidence>
<dbReference type="RefSeq" id="WP_082783435.1">
    <property type="nucleotide sequence ID" value="NZ_LRRD01000060.1"/>
</dbReference>
<evidence type="ECO:0000256" key="5">
    <source>
        <dbReference type="ARBA" id="ARBA00022741"/>
    </source>
</evidence>
<evidence type="ECO:0000256" key="1">
    <source>
        <dbReference type="ARBA" id="ARBA00000085"/>
    </source>
</evidence>
<feature type="coiled-coil region" evidence="9">
    <location>
        <begin position="238"/>
        <end position="269"/>
    </location>
</feature>
<dbReference type="InterPro" id="IPR004358">
    <property type="entry name" value="Sig_transdc_His_kin-like_C"/>
</dbReference>
<comment type="catalytic activity">
    <reaction evidence="1">
        <text>ATP + protein L-histidine = ADP + protein N-phospho-L-histidine.</text>
        <dbReference type="EC" id="2.7.13.3"/>
    </reaction>
</comment>
<dbReference type="PRINTS" id="PR00344">
    <property type="entry name" value="BCTRLSENSOR"/>
</dbReference>
<dbReference type="Gene3D" id="3.30.1380.20">
    <property type="entry name" value="Trafficking protein particle complex subunit 3"/>
    <property type="match status" value="1"/>
</dbReference>
<evidence type="ECO:0000259" key="10">
    <source>
        <dbReference type="PROSITE" id="PS50109"/>
    </source>
</evidence>
<keyword evidence="9" id="KW-0175">Coiled coil</keyword>
<evidence type="ECO:0000256" key="9">
    <source>
        <dbReference type="SAM" id="Coils"/>
    </source>
</evidence>
<dbReference type="PROSITE" id="PS50109">
    <property type="entry name" value="HIS_KIN"/>
    <property type="match status" value="1"/>
</dbReference>
<dbReference type="GO" id="GO:0000155">
    <property type="term" value="F:phosphorelay sensor kinase activity"/>
    <property type="evidence" value="ECO:0007669"/>
    <property type="project" value="InterPro"/>
</dbReference>
<gene>
    <name evidence="11" type="primary">gchK_2</name>
    <name evidence="11" type="ORF">FEMY_20400</name>
</gene>
<keyword evidence="12" id="KW-1185">Reference proteome</keyword>
<name>A0A149VW46_9PROT</name>
<dbReference type="EMBL" id="LRRD01000060">
    <property type="protein sequence ID" value="KXW57440.1"/>
    <property type="molecule type" value="Genomic_DNA"/>
</dbReference>
<protein>
    <recommendedName>
        <fullName evidence="2">histidine kinase</fullName>
        <ecNumber evidence="2">2.7.13.3</ecNumber>
    </recommendedName>
</protein>
<keyword evidence="6 11" id="KW-0418">Kinase</keyword>
<dbReference type="AlphaFoldDB" id="A0A149VW46"/>
<dbReference type="PANTHER" id="PTHR43065">
    <property type="entry name" value="SENSOR HISTIDINE KINASE"/>
    <property type="match status" value="1"/>
</dbReference>
<evidence type="ECO:0000256" key="2">
    <source>
        <dbReference type="ARBA" id="ARBA00012438"/>
    </source>
</evidence>
<dbReference type="SMART" id="SM00388">
    <property type="entry name" value="HisKA"/>
    <property type="match status" value="1"/>
</dbReference>
<evidence type="ECO:0000256" key="7">
    <source>
        <dbReference type="ARBA" id="ARBA00022840"/>
    </source>
</evidence>
<dbReference type="PATRIC" id="fig|1789004.3.peg.2107"/>
<dbReference type="SUPFAM" id="SSF55874">
    <property type="entry name" value="ATPase domain of HSP90 chaperone/DNA topoisomerase II/histidine kinase"/>
    <property type="match status" value="1"/>
</dbReference>
<dbReference type="Pfam" id="PF02830">
    <property type="entry name" value="V4R"/>
    <property type="match status" value="1"/>
</dbReference>
<dbReference type="SUPFAM" id="SSF111126">
    <property type="entry name" value="Ligand-binding domain in the NO signalling and Golgi transport"/>
    <property type="match status" value="1"/>
</dbReference>
<dbReference type="InterPro" id="IPR036097">
    <property type="entry name" value="HisK_dim/P_sf"/>
</dbReference>
<dbReference type="CDD" id="cd00082">
    <property type="entry name" value="HisKA"/>
    <property type="match status" value="1"/>
</dbReference>
<dbReference type="Proteomes" id="UP000075653">
    <property type="component" value="Unassembled WGS sequence"/>
</dbReference>
<dbReference type="SMART" id="SM00387">
    <property type="entry name" value="HATPase_c"/>
    <property type="match status" value="1"/>
</dbReference>
<evidence type="ECO:0000313" key="12">
    <source>
        <dbReference type="Proteomes" id="UP000075653"/>
    </source>
</evidence>
<keyword evidence="8" id="KW-0902">Two-component regulatory system</keyword>